<dbReference type="Pfam" id="PF18267">
    <property type="entry name" value="Rubredoxin_C"/>
    <property type="match status" value="1"/>
</dbReference>
<dbReference type="GO" id="GO:0051536">
    <property type="term" value="F:iron-sulfur cluster binding"/>
    <property type="evidence" value="ECO:0007669"/>
    <property type="project" value="UniProtKB-KW"/>
</dbReference>
<organism evidence="17 18">
    <name type="scientific">Lolliginicoccus lacisalsi</name>
    <dbReference type="NCBI Taxonomy" id="2742202"/>
    <lineage>
        <taxon>Bacteria</taxon>
        <taxon>Bacillati</taxon>
        <taxon>Actinomycetota</taxon>
        <taxon>Actinomycetes</taxon>
        <taxon>Mycobacteriales</taxon>
        <taxon>Hoyosellaceae</taxon>
        <taxon>Lolliginicoccus</taxon>
    </lineage>
</organism>
<feature type="domain" description="NADH-rubredoxin oxidoreductase C-terminal" evidence="16">
    <location>
        <begin position="335"/>
        <end position="390"/>
    </location>
</feature>
<dbReference type="Proteomes" id="UP000642993">
    <property type="component" value="Unassembled WGS sequence"/>
</dbReference>
<evidence type="ECO:0000256" key="12">
    <source>
        <dbReference type="ARBA" id="ARBA00023014"/>
    </source>
</evidence>
<keyword evidence="7" id="KW-0285">Flavoprotein</keyword>
<evidence type="ECO:0000256" key="11">
    <source>
        <dbReference type="ARBA" id="ARBA00023004"/>
    </source>
</evidence>
<dbReference type="EMBL" id="JACYWE010000004">
    <property type="protein sequence ID" value="MBD8506650.1"/>
    <property type="molecule type" value="Genomic_DNA"/>
</dbReference>
<evidence type="ECO:0000256" key="7">
    <source>
        <dbReference type="ARBA" id="ARBA00022630"/>
    </source>
</evidence>
<evidence type="ECO:0000259" key="14">
    <source>
        <dbReference type="Pfam" id="PF04324"/>
    </source>
</evidence>
<evidence type="ECO:0000313" key="17">
    <source>
        <dbReference type="EMBL" id="MBD8506650.1"/>
    </source>
</evidence>
<accession>A0A927JCI5</accession>
<dbReference type="AlphaFoldDB" id="A0A927JCI5"/>
<evidence type="ECO:0000256" key="2">
    <source>
        <dbReference type="ARBA" id="ARBA00001966"/>
    </source>
</evidence>
<evidence type="ECO:0000256" key="10">
    <source>
        <dbReference type="ARBA" id="ARBA00023002"/>
    </source>
</evidence>
<reference evidence="17" key="1">
    <citation type="submission" date="2020-09" db="EMBL/GenBank/DDBJ databases">
        <title>Hoyosella lacisalsi sp. nov., a halotolerant actinobacterium isolated from soil of Lake Gudzhirganskoe.</title>
        <authorList>
            <person name="Yang Q."/>
            <person name="Guo P.Y."/>
            <person name="Liu S.W."/>
            <person name="Li F.N."/>
            <person name="Sun C.H."/>
        </authorList>
    </citation>
    <scope>NUCLEOTIDE SEQUENCE</scope>
    <source>
        <strain evidence="17">G463</strain>
    </source>
</reference>
<keyword evidence="11" id="KW-0408">Iron</keyword>
<comment type="caution">
    <text evidence="17">The sequence shown here is derived from an EMBL/GenBank/DDBJ whole genome shotgun (WGS) entry which is preliminary data.</text>
</comment>
<sequence length="514" mass="54485">MISQHATGERDIVIVGNGMAGARMAEELRQRQPDPRQLTITVIGDEPCPAYNRILLSTVLAGGLTARETRLKPDAWYERNAITVRTGVLAEKIDRDARRVYLNDGSIVEYDDLVLATGSRSFIPPMEGIRTSDGALARGVRAFRTVEDCDAILAATTPGARITVLGGGLLGLEAARGALGRGAEVTVVHPASHPMERQLDEDGGAVLARVLEDMGMRLVLGQRAQSLIHDEDGALTGLLLEDGTELATDLVVLSAGIRPCTELAEQCGLDIDRGVIVDDHLRTSDERIRAIGECAEHRGMVYGLVQPAWEHAAVVADHLTGTNATSSYQGTSQTTRLKAHGIDLASMGEVYTELHDREAEVLALADPARGRYAKVIVRDERLVGAVLLGNPEVTGMLAQYFDTGMAVPADRMALLLGRGAAGIAEAASPANMPGSAVVCKCNSVTKSQITAAFREGARDTRAVASVTRATTGCGGCTSAVDGLCGWLKKGDPDAKHARNEASIPLEHQHEEGAA</sequence>
<dbReference type="Pfam" id="PF07992">
    <property type="entry name" value="Pyr_redox_2"/>
    <property type="match status" value="1"/>
</dbReference>
<proteinExistence type="inferred from homology"/>
<comment type="cofactor">
    <cofactor evidence="1">
        <name>siroheme</name>
        <dbReference type="ChEBI" id="CHEBI:60052"/>
    </cofactor>
</comment>
<dbReference type="InterPro" id="IPR007419">
    <property type="entry name" value="BFD-like_2Fe2S-bd_dom"/>
</dbReference>
<keyword evidence="18" id="KW-1185">Reference proteome</keyword>
<feature type="domain" description="BFD-like [2Fe-2S]-binding" evidence="14">
    <location>
        <begin position="437"/>
        <end position="481"/>
    </location>
</feature>
<keyword evidence="8" id="KW-0479">Metal-binding</keyword>
<keyword evidence="10" id="KW-0560">Oxidoreductase</keyword>
<evidence type="ECO:0000256" key="1">
    <source>
        <dbReference type="ARBA" id="ARBA00001929"/>
    </source>
</evidence>
<dbReference type="InterPro" id="IPR041575">
    <property type="entry name" value="Rubredoxin_C"/>
</dbReference>
<comment type="cofactor">
    <cofactor evidence="2">
        <name>[4Fe-4S] cluster</name>
        <dbReference type="ChEBI" id="CHEBI:49883"/>
    </cofactor>
</comment>
<evidence type="ECO:0000256" key="13">
    <source>
        <dbReference type="SAM" id="MobiDB-lite"/>
    </source>
</evidence>
<comment type="similarity">
    <text evidence="5">Belongs to the nitrite and sulfite reductase 4Fe-4S domain family.</text>
</comment>
<feature type="region of interest" description="Disordered" evidence="13">
    <location>
        <begin position="495"/>
        <end position="514"/>
    </location>
</feature>
<feature type="domain" description="FAD/NAD(P)-binding" evidence="15">
    <location>
        <begin position="11"/>
        <end position="311"/>
    </location>
</feature>
<dbReference type="InterPro" id="IPR041854">
    <property type="entry name" value="BFD-like_2Fe2S-bd_dom_sf"/>
</dbReference>
<keyword evidence="6" id="KW-0349">Heme</keyword>
<dbReference type="InterPro" id="IPR052034">
    <property type="entry name" value="NasD-like"/>
</dbReference>
<name>A0A927JCI5_9ACTN</name>
<dbReference type="PRINTS" id="PR00411">
    <property type="entry name" value="PNDRDTASEI"/>
</dbReference>
<dbReference type="PANTHER" id="PTHR43809:SF1">
    <property type="entry name" value="NITRITE REDUCTASE (NADH) LARGE SUBUNIT"/>
    <property type="match status" value="1"/>
</dbReference>
<evidence type="ECO:0000256" key="9">
    <source>
        <dbReference type="ARBA" id="ARBA00022827"/>
    </source>
</evidence>
<evidence type="ECO:0000259" key="15">
    <source>
        <dbReference type="Pfam" id="PF07992"/>
    </source>
</evidence>
<evidence type="ECO:0000256" key="8">
    <source>
        <dbReference type="ARBA" id="ARBA00022723"/>
    </source>
</evidence>
<dbReference type="Gene3D" id="3.50.50.60">
    <property type="entry name" value="FAD/NAD(P)-binding domain"/>
    <property type="match status" value="2"/>
</dbReference>
<evidence type="ECO:0000259" key="16">
    <source>
        <dbReference type="Pfam" id="PF18267"/>
    </source>
</evidence>
<dbReference type="SUPFAM" id="SSF51905">
    <property type="entry name" value="FAD/NAD(P)-binding domain"/>
    <property type="match status" value="2"/>
</dbReference>
<evidence type="ECO:0000256" key="3">
    <source>
        <dbReference type="ARBA" id="ARBA00001974"/>
    </source>
</evidence>
<dbReference type="Gene3D" id="3.30.390.30">
    <property type="match status" value="1"/>
</dbReference>
<dbReference type="GO" id="GO:0016491">
    <property type="term" value="F:oxidoreductase activity"/>
    <property type="evidence" value="ECO:0007669"/>
    <property type="project" value="UniProtKB-KW"/>
</dbReference>
<keyword evidence="12" id="KW-0411">Iron-sulfur</keyword>
<comment type="pathway">
    <text evidence="4">Nitrogen metabolism; nitrate reduction (assimilation).</text>
</comment>
<dbReference type="InterPro" id="IPR023753">
    <property type="entry name" value="FAD/NAD-binding_dom"/>
</dbReference>
<gene>
    <name evidence="17" type="ORF">HT102_09135</name>
</gene>
<dbReference type="PANTHER" id="PTHR43809">
    <property type="entry name" value="NITRITE REDUCTASE (NADH) LARGE SUBUNIT"/>
    <property type="match status" value="1"/>
</dbReference>
<evidence type="ECO:0000256" key="5">
    <source>
        <dbReference type="ARBA" id="ARBA00010429"/>
    </source>
</evidence>
<comment type="cofactor">
    <cofactor evidence="3">
        <name>FAD</name>
        <dbReference type="ChEBI" id="CHEBI:57692"/>
    </cofactor>
</comment>
<dbReference type="InterPro" id="IPR036188">
    <property type="entry name" value="FAD/NAD-bd_sf"/>
</dbReference>
<dbReference type="GO" id="GO:0046872">
    <property type="term" value="F:metal ion binding"/>
    <property type="evidence" value="ECO:0007669"/>
    <property type="project" value="UniProtKB-KW"/>
</dbReference>
<keyword evidence="9" id="KW-0274">FAD</keyword>
<dbReference type="Gene3D" id="1.10.10.1100">
    <property type="entry name" value="BFD-like [2Fe-2S]-binding domain"/>
    <property type="match status" value="1"/>
</dbReference>
<dbReference type="Pfam" id="PF04324">
    <property type="entry name" value="Fer2_BFD"/>
    <property type="match status" value="1"/>
</dbReference>
<evidence type="ECO:0000256" key="4">
    <source>
        <dbReference type="ARBA" id="ARBA00005096"/>
    </source>
</evidence>
<dbReference type="PRINTS" id="PR00368">
    <property type="entry name" value="FADPNR"/>
</dbReference>
<evidence type="ECO:0000256" key="6">
    <source>
        <dbReference type="ARBA" id="ARBA00022617"/>
    </source>
</evidence>
<protein>
    <submittedName>
        <fullName evidence="17">NAD(P)/FAD-dependent oxidoreductase</fullName>
    </submittedName>
</protein>
<dbReference type="InterPro" id="IPR016156">
    <property type="entry name" value="FAD/NAD-linked_Rdtase_dimer_sf"/>
</dbReference>
<evidence type="ECO:0000313" key="18">
    <source>
        <dbReference type="Proteomes" id="UP000642993"/>
    </source>
</evidence>
<dbReference type="RefSeq" id="WP_192039094.1">
    <property type="nucleotide sequence ID" value="NZ_JACYWE010000004.1"/>
</dbReference>